<feature type="region of interest" description="Disordered" evidence="8">
    <location>
        <begin position="572"/>
        <end position="602"/>
    </location>
</feature>
<reference evidence="10" key="3">
    <citation type="submission" date="2025-09" db="UniProtKB">
        <authorList>
            <consortium name="Ensembl"/>
        </authorList>
    </citation>
    <scope>IDENTIFICATION</scope>
</reference>
<gene>
    <name evidence="10" type="primary">TRMT2A</name>
</gene>
<evidence type="ECO:0000259" key="9">
    <source>
        <dbReference type="PROSITE" id="PS50102"/>
    </source>
</evidence>
<reference evidence="10 11" key="1">
    <citation type="submission" date="2012-10" db="EMBL/GenBank/DDBJ databases">
        <authorList>
            <consortium name="Gibbon Genome Sequencing Consortium"/>
        </authorList>
    </citation>
    <scope>NUCLEOTIDE SEQUENCE [LARGE SCALE GENOMIC DNA]</scope>
</reference>
<dbReference type="SUPFAM" id="SSF53335">
    <property type="entry name" value="S-adenosyl-L-methionine-dependent methyltransferases"/>
    <property type="match status" value="1"/>
</dbReference>
<feature type="domain" description="RRM" evidence="9">
    <location>
        <begin position="73"/>
        <end position="146"/>
    </location>
</feature>
<comment type="catalytic activity">
    <reaction evidence="5">
        <text>uridine(54) in tRNA + S-adenosyl-L-methionine = 5-methyluridine(54) in tRNA + S-adenosyl-L-homocysteine + H(+)</text>
        <dbReference type="Rhea" id="RHEA:42712"/>
        <dbReference type="Rhea" id="RHEA-COMP:10167"/>
        <dbReference type="Rhea" id="RHEA-COMP:10193"/>
        <dbReference type="ChEBI" id="CHEBI:15378"/>
        <dbReference type="ChEBI" id="CHEBI:57856"/>
        <dbReference type="ChEBI" id="CHEBI:59789"/>
        <dbReference type="ChEBI" id="CHEBI:65315"/>
        <dbReference type="ChEBI" id="CHEBI:74447"/>
        <dbReference type="EC" id="2.1.1.35"/>
    </reaction>
    <physiologicalReaction direction="left-to-right" evidence="5">
        <dbReference type="Rhea" id="RHEA:42713"/>
    </physiologicalReaction>
</comment>
<protein>
    <recommendedName>
        <fullName evidence="4">tRNA (uracil(54)-C(5))-methyltransferase</fullName>
        <ecNumber evidence="4">2.1.1.35</ecNumber>
    </recommendedName>
</protein>
<dbReference type="GO" id="GO:0032259">
    <property type="term" value="P:methylation"/>
    <property type="evidence" value="ECO:0007669"/>
    <property type="project" value="UniProtKB-KW"/>
</dbReference>
<accession>G1R110</accession>
<dbReference type="GO" id="GO:0003723">
    <property type="term" value="F:RNA binding"/>
    <property type="evidence" value="ECO:0007669"/>
    <property type="project" value="UniProtKB-UniRule"/>
</dbReference>
<dbReference type="GeneTree" id="ENSGT00530000063723"/>
<feature type="binding site" evidence="7">
    <location>
        <position position="444"/>
    </location>
    <ligand>
        <name>S-adenosyl-L-methionine</name>
        <dbReference type="ChEBI" id="CHEBI:59789"/>
    </ligand>
</feature>
<sequence length="602" mass="65590">MSENLDNEGPKPMESCGQESSSALSCPTVWVPPAAPAALEEVEKEGAGAATGPGPQPGLYSYIRDDLFTSEIFKLELQNVPRHASFSDVRRFLGRFGLQPHKTKLFGQPPCAFVTFRSAAERDKALRVLHGALWKGRPLSVRLARPKADPMARRRRQEGESEPPVTRVADVVTPLWTVPYAEQLERKQLECEQVLQKLAKEIGSTNRALLPWLLEQRHKHNKACCPLEGVRPSPQQTEYRNKCEFLVGVGVDGEDNTVGCRLGKYKGGTCAVAAPFDTVHIPEATKQVVKAFQETCDGAPGNWVGLSTADGNLHHLLQKLGLEELAELKASLAQHFTAGPGRASGVTCLYFVEEGQRKTPSQEGLPLEHVAGDRCIHEDLLGLTFRISPHAFFQVNTPAAEVLYTVIQDWAQLDAGSTVLDVCCGTGTIGLALARKVKRVIGVELCPEAVEDARVNAQDNELSNVEFHCGRAEDLVPTLVSRLASQHLVAILDPPRAGLHSKVILAIRRRLLYVSCNPRAAMGNFVDLCRAPSNRVKGIPFRPVKAVAVDLFPQTPHCEMLILFERVEHPDGTGVLGPHSPPAQPTPGPPDDTQETGAFPSS</sequence>
<dbReference type="Gene3D" id="3.30.70.330">
    <property type="match status" value="1"/>
</dbReference>
<keyword evidence="6" id="KW-0694">RNA-binding</keyword>
<dbReference type="HOGENOM" id="CLU_014689_4_2_1"/>
<evidence type="ECO:0000256" key="5">
    <source>
        <dbReference type="ARBA" id="ARBA00047278"/>
    </source>
</evidence>
<keyword evidence="3 7" id="KW-0949">S-adenosyl-L-methionine</keyword>
<dbReference type="CDD" id="cd02440">
    <property type="entry name" value="AdoMet_MTases"/>
    <property type="match status" value="1"/>
</dbReference>
<dbReference type="eggNOG" id="KOG2187">
    <property type="taxonomic scope" value="Eukaryota"/>
</dbReference>
<evidence type="ECO:0000313" key="10">
    <source>
        <dbReference type="Ensembl" id="ENSNLEP00000006881.2"/>
    </source>
</evidence>
<dbReference type="EMBL" id="ADFV01124165">
    <property type="status" value="NOT_ANNOTATED_CDS"/>
    <property type="molecule type" value="Genomic_DNA"/>
</dbReference>
<dbReference type="PANTHER" id="PTHR45904">
    <property type="entry name" value="TRNA (URACIL-5-)-METHYLTRANSFERASE"/>
    <property type="match status" value="1"/>
</dbReference>
<evidence type="ECO:0000256" key="3">
    <source>
        <dbReference type="ARBA" id="ARBA00022691"/>
    </source>
</evidence>
<evidence type="ECO:0000256" key="4">
    <source>
        <dbReference type="ARBA" id="ARBA00033763"/>
    </source>
</evidence>
<dbReference type="PROSITE" id="PS51687">
    <property type="entry name" value="SAM_MT_RNA_M5U"/>
    <property type="match status" value="1"/>
</dbReference>
<dbReference type="Pfam" id="PF05958">
    <property type="entry name" value="tRNA_U5-meth_tr"/>
    <property type="match status" value="1"/>
</dbReference>
<feature type="region of interest" description="Disordered" evidence="8">
    <location>
        <begin position="1"/>
        <end position="25"/>
    </location>
</feature>
<dbReference type="Gene3D" id="2.40.50.1070">
    <property type="match status" value="1"/>
</dbReference>
<feature type="binding site" evidence="7">
    <location>
        <position position="394"/>
    </location>
    <ligand>
        <name>S-adenosyl-L-methionine</name>
        <dbReference type="ChEBI" id="CHEBI:59789"/>
    </ligand>
</feature>
<name>G1R110_NOMLE</name>
<dbReference type="PANTHER" id="PTHR45904:SF2">
    <property type="entry name" value="TRNA (URACIL-5-)-METHYLTRANSFERASE HOMOLOG A"/>
    <property type="match status" value="1"/>
</dbReference>
<dbReference type="InterPro" id="IPR010280">
    <property type="entry name" value="U5_MeTrfase_fam"/>
</dbReference>
<dbReference type="InterPro" id="IPR029063">
    <property type="entry name" value="SAM-dependent_MTases_sf"/>
</dbReference>
<evidence type="ECO:0000256" key="1">
    <source>
        <dbReference type="ARBA" id="ARBA00022603"/>
    </source>
</evidence>
<evidence type="ECO:0000256" key="2">
    <source>
        <dbReference type="ARBA" id="ARBA00022679"/>
    </source>
</evidence>
<comment type="caution">
    <text evidence="7">Lacks conserved residue(s) required for the propagation of feature annotation.</text>
</comment>
<dbReference type="EMBL" id="ADFV01124164">
    <property type="status" value="NOT_ANNOTATED_CDS"/>
    <property type="molecule type" value="Genomic_DNA"/>
</dbReference>
<dbReference type="GO" id="GO:0006396">
    <property type="term" value="P:RNA processing"/>
    <property type="evidence" value="ECO:0007669"/>
    <property type="project" value="InterPro"/>
</dbReference>
<evidence type="ECO:0000256" key="8">
    <source>
        <dbReference type="SAM" id="MobiDB-lite"/>
    </source>
</evidence>
<dbReference type="InterPro" id="IPR012677">
    <property type="entry name" value="Nucleotide-bd_a/b_plait_sf"/>
</dbReference>
<keyword evidence="1 7" id="KW-0489">Methyltransferase</keyword>
<keyword evidence="11" id="KW-1185">Reference proteome</keyword>
<reference evidence="10" key="2">
    <citation type="submission" date="2025-08" db="UniProtKB">
        <authorList>
            <consortium name="Ensembl"/>
        </authorList>
    </citation>
    <scope>IDENTIFICATION</scope>
</reference>
<evidence type="ECO:0000256" key="7">
    <source>
        <dbReference type="PROSITE-ProRule" id="PRU01024"/>
    </source>
</evidence>
<feature type="region of interest" description="Disordered" evidence="8">
    <location>
        <begin position="145"/>
        <end position="165"/>
    </location>
</feature>
<comment type="similarity">
    <text evidence="7">Belongs to the class I-like SAM-binding methyltransferase superfamily. RNA M5U methyltransferase family.</text>
</comment>
<dbReference type="EMBL" id="ADFV01124166">
    <property type="status" value="NOT_ANNOTATED_CDS"/>
    <property type="molecule type" value="Genomic_DNA"/>
</dbReference>
<dbReference type="InterPro" id="IPR000504">
    <property type="entry name" value="RRM_dom"/>
</dbReference>
<dbReference type="InterPro" id="IPR034262">
    <property type="entry name" value="TRMT2A_RRM"/>
</dbReference>
<evidence type="ECO:0000313" key="11">
    <source>
        <dbReference type="Proteomes" id="UP000001073"/>
    </source>
</evidence>
<dbReference type="CDD" id="cd12439">
    <property type="entry name" value="RRM_TRMT2A"/>
    <property type="match status" value="1"/>
</dbReference>
<dbReference type="EC" id="2.1.1.35" evidence="4"/>
<evidence type="ECO:0000256" key="6">
    <source>
        <dbReference type="PROSITE-ProRule" id="PRU00176"/>
    </source>
</evidence>
<dbReference type="Gene3D" id="3.40.50.150">
    <property type="entry name" value="Vaccinia Virus protein VP39"/>
    <property type="match status" value="1"/>
</dbReference>
<dbReference type="InterPro" id="IPR035979">
    <property type="entry name" value="RBD_domain_sf"/>
</dbReference>
<keyword evidence="2 7" id="KW-0808">Transferase</keyword>
<dbReference type="AlphaFoldDB" id="G1R110"/>
<dbReference type="GO" id="GO:0030697">
    <property type="term" value="F:tRNA (uracil(54)-C5)-methyltransferase activity, S-adenosyl methionine-dependent"/>
    <property type="evidence" value="ECO:0007669"/>
    <property type="project" value="UniProtKB-EC"/>
</dbReference>
<dbReference type="Proteomes" id="UP000001073">
    <property type="component" value="Chromosome 7b"/>
</dbReference>
<feature type="active site" description="Nucleophile" evidence="7">
    <location>
        <position position="516"/>
    </location>
</feature>
<proteinExistence type="inferred from homology"/>
<dbReference type="Ensembl" id="ENSNLET00000007223.2">
    <property type="protein sequence ID" value="ENSNLEP00000006881.2"/>
    <property type="gene ID" value="ENSNLEG00000005670.2"/>
</dbReference>
<feature type="compositionally biased region" description="Pro residues" evidence="8">
    <location>
        <begin position="579"/>
        <end position="590"/>
    </location>
</feature>
<dbReference type="SUPFAM" id="SSF54928">
    <property type="entry name" value="RNA-binding domain, RBD"/>
    <property type="match status" value="1"/>
</dbReference>
<organism evidence="10 11">
    <name type="scientific">Nomascus leucogenys</name>
    <name type="common">Northern white-cheeked gibbon</name>
    <name type="synonym">Hylobates leucogenys</name>
    <dbReference type="NCBI Taxonomy" id="61853"/>
    <lineage>
        <taxon>Eukaryota</taxon>
        <taxon>Metazoa</taxon>
        <taxon>Chordata</taxon>
        <taxon>Craniata</taxon>
        <taxon>Vertebrata</taxon>
        <taxon>Euteleostomi</taxon>
        <taxon>Mammalia</taxon>
        <taxon>Eutheria</taxon>
        <taxon>Euarchontoglires</taxon>
        <taxon>Primates</taxon>
        <taxon>Haplorrhini</taxon>
        <taxon>Catarrhini</taxon>
        <taxon>Hylobatidae</taxon>
        <taxon>Nomascus</taxon>
    </lineage>
</organism>
<dbReference type="PROSITE" id="PS50102">
    <property type="entry name" value="RRM"/>
    <property type="match status" value="1"/>
</dbReference>
<feature type="binding site" evidence="7">
    <location>
        <position position="493"/>
    </location>
    <ligand>
        <name>S-adenosyl-L-methionine</name>
        <dbReference type="ChEBI" id="CHEBI:59789"/>
    </ligand>
</feature>
<dbReference type="InterPro" id="IPR045850">
    <property type="entry name" value="TRM2_met"/>
</dbReference>